<accession>A0ABV0UJD3</accession>
<proteinExistence type="predicted"/>
<organism evidence="1 2">
    <name type="scientific">Ilyodon furcidens</name>
    <name type="common">goldbreast splitfin</name>
    <dbReference type="NCBI Taxonomy" id="33524"/>
    <lineage>
        <taxon>Eukaryota</taxon>
        <taxon>Metazoa</taxon>
        <taxon>Chordata</taxon>
        <taxon>Craniata</taxon>
        <taxon>Vertebrata</taxon>
        <taxon>Euteleostomi</taxon>
        <taxon>Actinopterygii</taxon>
        <taxon>Neopterygii</taxon>
        <taxon>Teleostei</taxon>
        <taxon>Neoteleostei</taxon>
        <taxon>Acanthomorphata</taxon>
        <taxon>Ovalentaria</taxon>
        <taxon>Atherinomorphae</taxon>
        <taxon>Cyprinodontiformes</taxon>
        <taxon>Goodeidae</taxon>
        <taxon>Ilyodon</taxon>
    </lineage>
</organism>
<evidence type="ECO:0000313" key="2">
    <source>
        <dbReference type="Proteomes" id="UP001482620"/>
    </source>
</evidence>
<sequence>MSGELCFEEQRSQRKYDYKPNFYSQANCFHLQRFMYSTLQKYDFSTWATMSSITLCSYMHLFLVPFSIQLFYETSEVCRRTLENKKHHGHQQNCTSTSTEET</sequence>
<keyword evidence="2" id="KW-1185">Reference proteome</keyword>
<evidence type="ECO:0000313" key="1">
    <source>
        <dbReference type="EMBL" id="MEQ2244258.1"/>
    </source>
</evidence>
<dbReference type="Proteomes" id="UP001482620">
    <property type="component" value="Unassembled WGS sequence"/>
</dbReference>
<name>A0ABV0UJD3_9TELE</name>
<protein>
    <submittedName>
        <fullName evidence="1">Uncharacterized protein</fullName>
    </submittedName>
</protein>
<comment type="caution">
    <text evidence="1">The sequence shown here is derived from an EMBL/GenBank/DDBJ whole genome shotgun (WGS) entry which is preliminary data.</text>
</comment>
<gene>
    <name evidence="1" type="ORF">ILYODFUR_015255</name>
</gene>
<reference evidence="1 2" key="1">
    <citation type="submission" date="2021-06" db="EMBL/GenBank/DDBJ databases">
        <authorList>
            <person name="Palmer J.M."/>
        </authorList>
    </citation>
    <scope>NUCLEOTIDE SEQUENCE [LARGE SCALE GENOMIC DNA]</scope>
    <source>
        <strain evidence="2">if_2019</strain>
        <tissue evidence="1">Muscle</tissue>
    </source>
</reference>
<dbReference type="EMBL" id="JAHRIQ010070842">
    <property type="protein sequence ID" value="MEQ2244258.1"/>
    <property type="molecule type" value="Genomic_DNA"/>
</dbReference>